<dbReference type="InterPro" id="IPR051603">
    <property type="entry name" value="Zinc-ADH_QOR/CCCR"/>
</dbReference>
<evidence type="ECO:0000256" key="1">
    <source>
        <dbReference type="ARBA" id="ARBA00022857"/>
    </source>
</evidence>
<name>A0A1H7SSA1_9GAMM</name>
<dbReference type="STRING" id="641665.GCA_002104455_01543"/>
<feature type="domain" description="Alcohol dehydrogenase-like N-terminal" evidence="2">
    <location>
        <begin position="26"/>
        <end position="87"/>
    </location>
</feature>
<accession>A0A1H7SSA1</accession>
<evidence type="ECO:0000259" key="2">
    <source>
        <dbReference type="Pfam" id="PF08240"/>
    </source>
</evidence>
<dbReference type="InterPro" id="IPR013154">
    <property type="entry name" value="ADH-like_N"/>
</dbReference>
<dbReference type="EMBL" id="FOBI01000020">
    <property type="protein sequence ID" value="SEL75318.1"/>
    <property type="molecule type" value="Genomic_DNA"/>
</dbReference>
<evidence type="ECO:0000313" key="4">
    <source>
        <dbReference type="Proteomes" id="UP000199297"/>
    </source>
</evidence>
<keyword evidence="4" id="KW-1185">Reference proteome</keyword>
<dbReference type="Pfam" id="PF08240">
    <property type="entry name" value="ADH_N"/>
    <property type="match status" value="1"/>
</dbReference>
<proteinExistence type="predicted"/>
<sequence>MKAMLINAYGEDAKFEASEIGTPNAGAGQILVKIAASSVNTVGTMIRKMGKELPLSPDAPALLGMDFAGTVEKVGEGVENFNIGDEV</sequence>
<dbReference type="Gene3D" id="3.90.180.10">
    <property type="entry name" value="Medium-chain alcohol dehydrogenases, catalytic domain"/>
    <property type="match status" value="1"/>
</dbReference>
<gene>
    <name evidence="3" type="ORF">SAMN05216262_12043</name>
</gene>
<dbReference type="PANTHER" id="PTHR44154">
    <property type="entry name" value="QUINONE OXIDOREDUCTASE"/>
    <property type="match status" value="1"/>
</dbReference>
<dbReference type="InterPro" id="IPR011032">
    <property type="entry name" value="GroES-like_sf"/>
</dbReference>
<dbReference type="SUPFAM" id="SSF50129">
    <property type="entry name" value="GroES-like"/>
    <property type="match status" value="1"/>
</dbReference>
<protein>
    <submittedName>
        <fullName evidence="3">Alcohol dehydrogenase GroES-like domain-containing protein</fullName>
    </submittedName>
</protein>
<organism evidence="3 4">
    <name type="scientific">Colwellia chukchiensis</name>
    <dbReference type="NCBI Taxonomy" id="641665"/>
    <lineage>
        <taxon>Bacteria</taxon>
        <taxon>Pseudomonadati</taxon>
        <taxon>Pseudomonadota</taxon>
        <taxon>Gammaproteobacteria</taxon>
        <taxon>Alteromonadales</taxon>
        <taxon>Colwelliaceae</taxon>
        <taxon>Colwellia</taxon>
    </lineage>
</organism>
<reference evidence="4" key="1">
    <citation type="submission" date="2016-10" db="EMBL/GenBank/DDBJ databases">
        <authorList>
            <person name="Varghese N."/>
            <person name="Submissions S."/>
        </authorList>
    </citation>
    <scope>NUCLEOTIDE SEQUENCE [LARGE SCALE GENOMIC DNA]</scope>
    <source>
        <strain evidence="4">CGMCC 1.9127</strain>
    </source>
</reference>
<dbReference type="AlphaFoldDB" id="A0A1H7SSA1"/>
<evidence type="ECO:0000313" key="3">
    <source>
        <dbReference type="EMBL" id="SEL75318.1"/>
    </source>
</evidence>
<dbReference type="PANTHER" id="PTHR44154:SF1">
    <property type="entry name" value="QUINONE OXIDOREDUCTASE"/>
    <property type="match status" value="1"/>
</dbReference>
<keyword evidence="1" id="KW-0521">NADP</keyword>
<dbReference type="Proteomes" id="UP000199297">
    <property type="component" value="Unassembled WGS sequence"/>
</dbReference>